<dbReference type="InterPro" id="IPR014729">
    <property type="entry name" value="Rossmann-like_a/b/a_fold"/>
</dbReference>
<evidence type="ECO:0000313" key="3">
    <source>
        <dbReference type="EMBL" id="MBU7600639.1"/>
    </source>
</evidence>
<dbReference type="Gene3D" id="3.40.50.620">
    <property type="entry name" value="HUPs"/>
    <property type="match status" value="2"/>
</dbReference>
<dbReference type="CDD" id="cd00293">
    <property type="entry name" value="USP-like"/>
    <property type="match status" value="1"/>
</dbReference>
<accession>A0A949JQY7</accession>
<proteinExistence type="inferred from homology"/>
<dbReference type="Proteomes" id="UP000694501">
    <property type="component" value="Unassembled WGS sequence"/>
</dbReference>
<feature type="domain" description="UspA" evidence="2">
    <location>
        <begin position="6"/>
        <end position="138"/>
    </location>
</feature>
<reference evidence="3" key="1">
    <citation type="submission" date="2021-06" db="EMBL/GenBank/DDBJ databases">
        <title>Sequencing of actinobacteria type strains.</title>
        <authorList>
            <person name="Nguyen G.-S."/>
            <person name="Wentzel A."/>
        </authorList>
    </citation>
    <scope>NUCLEOTIDE SEQUENCE</scope>
    <source>
        <strain evidence="3">P38-E01</strain>
    </source>
</reference>
<dbReference type="SUPFAM" id="SSF52402">
    <property type="entry name" value="Adenine nucleotide alpha hydrolases-like"/>
    <property type="match status" value="2"/>
</dbReference>
<evidence type="ECO:0000259" key="2">
    <source>
        <dbReference type="Pfam" id="PF00582"/>
    </source>
</evidence>
<sequence>MTALPVIAAVDGSGHSLRALDWALAAALQRGVEVLIVHVWSWPPNAHSLPRTEPMAPPAGQDPVLDWVRERLAERKALPEVRYTTLSGAPAAALPDMSSHGQLLVLGSRGRGGFTSLLLGSNGRATAARATCPVVVVPHRERAGEAGAEPHGRMVLGLEPGETSTEVVEFALSEAQRNEALLQVVTTHAVPFSTLALLGNYPDPGEGEGPAIAKIAEDAQRERLRPFLQGRFKDVQVEHIVAPGDAAGRLVAASESADLVVVGKHRHRLRPPSFSLGSVANAVLLHARCPIAVVPAGSH</sequence>
<dbReference type="PANTHER" id="PTHR46268">
    <property type="entry name" value="STRESS RESPONSE PROTEIN NHAX"/>
    <property type="match status" value="1"/>
</dbReference>
<comment type="caution">
    <text evidence="3">The sequence shown here is derived from an EMBL/GenBank/DDBJ whole genome shotgun (WGS) entry which is preliminary data.</text>
</comment>
<dbReference type="AlphaFoldDB" id="A0A949JQY7"/>
<dbReference type="InterPro" id="IPR006015">
    <property type="entry name" value="Universal_stress_UspA"/>
</dbReference>
<dbReference type="PANTHER" id="PTHR46268:SF6">
    <property type="entry name" value="UNIVERSAL STRESS PROTEIN UP12"/>
    <property type="match status" value="1"/>
</dbReference>
<dbReference type="Pfam" id="PF00582">
    <property type="entry name" value="Usp"/>
    <property type="match status" value="2"/>
</dbReference>
<dbReference type="RefSeq" id="WP_211042703.1">
    <property type="nucleotide sequence ID" value="NZ_JAELVF020000004.1"/>
</dbReference>
<dbReference type="PRINTS" id="PR01438">
    <property type="entry name" value="UNVRSLSTRESS"/>
</dbReference>
<dbReference type="EMBL" id="JAELVF020000004">
    <property type="protein sequence ID" value="MBU7600639.1"/>
    <property type="molecule type" value="Genomic_DNA"/>
</dbReference>
<gene>
    <name evidence="3" type="ORF">JGS22_024180</name>
</gene>
<keyword evidence="4" id="KW-1185">Reference proteome</keyword>
<organism evidence="3 4">
    <name type="scientific">Streptomyces tardus</name>
    <dbReference type="NCBI Taxonomy" id="2780544"/>
    <lineage>
        <taxon>Bacteria</taxon>
        <taxon>Bacillati</taxon>
        <taxon>Actinomycetota</taxon>
        <taxon>Actinomycetes</taxon>
        <taxon>Kitasatosporales</taxon>
        <taxon>Streptomycetaceae</taxon>
        <taxon>Streptomyces</taxon>
    </lineage>
</organism>
<protein>
    <submittedName>
        <fullName evidence="3">Universal stress protein</fullName>
    </submittedName>
</protein>
<name>A0A949JQY7_9ACTN</name>
<dbReference type="InterPro" id="IPR006016">
    <property type="entry name" value="UspA"/>
</dbReference>
<evidence type="ECO:0000313" key="4">
    <source>
        <dbReference type="Proteomes" id="UP000694501"/>
    </source>
</evidence>
<evidence type="ECO:0000256" key="1">
    <source>
        <dbReference type="ARBA" id="ARBA00008791"/>
    </source>
</evidence>
<comment type="similarity">
    <text evidence="1">Belongs to the universal stress protein A family.</text>
</comment>
<feature type="domain" description="UspA" evidence="2">
    <location>
        <begin position="153"/>
        <end position="295"/>
    </location>
</feature>